<proteinExistence type="predicted"/>
<gene>
    <name evidence="1" type="ORF">TeGR_g753</name>
</gene>
<comment type="caution">
    <text evidence="1">The sequence shown here is derived from an EMBL/GenBank/DDBJ whole genome shotgun (WGS) entry which is preliminary data.</text>
</comment>
<dbReference type="EMBL" id="BRYB01004116">
    <property type="protein sequence ID" value="GMI25905.1"/>
    <property type="molecule type" value="Genomic_DNA"/>
</dbReference>
<protein>
    <submittedName>
        <fullName evidence="1">Uncharacterized protein</fullName>
    </submittedName>
</protein>
<organism evidence="1 2">
    <name type="scientific">Tetraparma gracilis</name>
    <dbReference type="NCBI Taxonomy" id="2962635"/>
    <lineage>
        <taxon>Eukaryota</taxon>
        <taxon>Sar</taxon>
        <taxon>Stramenopiles</taxon>
        <taxon>Ochrophyta</taxon>
        <taxon>Bolidophyceae</taxon>
        <taxon>Parmales</taxon>
        <taxon>Triparmaceae</taxon>
        <taxon>Tetraparma</taxon>
    </lineage>
</organism>
<reference evidence="1 2" key="1">
    <citation type="journal article" date="2023" name="Commun. Biol.">
        <title>Genome analysis of Parmales, the sister group of diatoms, reveals the evolutionary specialization of diatoms from phago-mixotrophs to photoautotrophs.</title>
        <authorList>
            <person name="Ban H."/>
            <person name="Sato S."/>
            <person name="Yoshikawa S."/>
            <person name="Yamada K."/>
            <person name="Nakamura Y."/>
            <person name="Ichinomiya M."/>
            <person name="Sato N."/>
            <person name="Blanc-Mathieu R."/>
            <person name="Endo H."/>
            <person name="Kuwata A."/>
            <person name="Ogata H."/>
        </authorList>
    </citation>
    <scope>NUCLEOTIDE SEQUENCE [LARGE SCALE GENOMIC DNA]</scope>
</reference>
<accession>A0ABQ6MH89</accession>
<evidence type="ECO:0000313" key="2">
    <source>
        <dbReference type="Proteomes" id="UP001165060"/>
    </source>
</evidence>
<sequence length="75" mass="8253">MIGLLLPRPRLLYVESWCRVSSLSLTGSLLSLSPAPLRPLRWLLGGTNGMLVDRFVSHWADGGDGRIEVVKGAFF</sequence>
<keyword evidence="2" id="KW-1185">Reference proteome</keyword>
<evidence type="ECO:0000313" key="1">
    <source>
        <dbReference type="EMBL" id="GMI25905.1"/>
    </source>
</evidence>
<name>A0ABQ6MH89_9STRA</name>
<dbReference type="Proteomes" id="UP001165060">
    <property type="component" value="Unassembled WGS sequence"/>
</dbReference>